<keyword evidence="2" id="KW-1185">Reference proteome</keyword>
<evidence type="ECO:0008006" key="3">
    <source>
        <dbReference type="Google" id="ProtNLM"/>
    </source>
</evidence>
<evidence type="ECO:0000313" key="2">
    <source>
        <dbReference type="Proteomes" id="UP000715441"/>
    </source>
</evidence>
<gene>
    <name evidence="1" type="ORF">HFP15_40875</name>
</gene>
<name>A0ABX1JLS1_9PSEU</name>
<dbReference type="RefSeq" id="WP_168523777.1">
    <property type="nucleotide sequence ID" value="NZ_JAAXLS010000084.1"/>
</dbReference>
<dbReference type="EMBL" id="JAAXLS010000084">
    <property type="protein sequence ID" value="NKQ59212.1"/>
    <property type="molecule type" value="Genomic_DNA"/>
</dbReference>
<comment type="caution">
    <text evidence="1">The sequence shown here is derived from an EMBL/GenBank/DDBJ whole genome shotgun (WGS) entry which is preliminary data.</text>
</comment>
<proteinExistence type="predicted"/>
<accession>A0ABX1JLS1</accession>
<reference evidence="1 2" key="1">
    <citation type="submission" date="2020-04" db="EMBL/GenBank/DDBJ databases">
        <title>Novel species.</title>
        <authorList>
            <person name="Teo W.F.A."/>
            <person name="Lipun K."/>
            <person name="Srisuk N."/>
            <person name="Duangmal K."/>
        </authorList>
    </citation>
    <scope>NUCLEOTIDE SEQUENCE [LARGE SCALE GENOMIC DNA]</scope>
    <source>
        <strain evidence="1 2">K13G38</strain>
    </source>
</reference>
<sequence length="52" mass="5543">MNTRQPRVLAEAAEAEAARRGMTLTDYIGQLLAGDLGIPYDVQEGLPLAKSA</sequence>
<dbReference type="Proteomes" id="UP000715441">
    <property type="component" value="Unassembled WGS sequence"/>
</dbReference>
<protein>
    <recommendedName>
        <fullName evidence="3">Antitoxin</fullName>
    </recommendedName>
</protein>
<evidence type="ECO:0000313" key="1">
    <source>
        <dbReference type="EMBL" id="NKQ59212.1"/>
    </source>
</evidence>
<organism evidence="1 2">
    <name type="scientific">Amycolatopsis acididurans</name>
    <dbReference type="NCBI Taxonomy" id="2724524"/>
    <lineage>
        <taxon>Bacteria</taxon>
        <taxon>Bacillati</taxon>
        <taxon>Actinomycetota</taxon>
        <taxon>Actinomycetes</taxon>
        <taxon>Pseudonocardiales</taxon>
        <taxon>Pseudonocardiaceae</taxon>
        <taxon>Amycolatopsis</taxon>
    </lineage>
</organism>